<comment type="caution">
    <text evidence="2">The sequence shown here is derived from an EMBL/GenBank/DDBJ whole genome shotgun (WGS) entry which is preliminary data.</text>
</comment>
<gene>
    <name evidence="2" type="primary">mlaD</name>
    <name evidence="2" type="ORF">IFO71_13620</name>
</gene>
<protein>
    <submittedName>
        <fullName evidence="2">Outer membrane lipid asymmetry maintenance protein MlaD</fullName>
    </submittedName>
</protein>
<dbReference type="PANTHER" id="PTHR33371:SF4">
    <property type="entry name" value="INTERMEMBRANE PHOSPHOLIPID TRANSPORT SYSTEM BINDING PROTEIN MLAD"/>
    <property type="match status" value="1"/>
</dbReference>
<dbReference type="InterPro" id="IPR030970">
    <property type="entry name" value="ABC_MlaD"/>
</dbReference>
<evidence type="ECO:0000259" key="1">
    <source>
        <dbReference type="Pfam" id="PF02470"/>
    </source>
</evidence>
<dbReference type="InterPro" id="IPR052336">
    <property type="entry name" value="MlaD_Phospholipid_Transporter"/>
</dbReference>
<organism evidence="2 3">
    <name type="scientific">Pseudomarimonas arenosa</name>
    <dbReference type="NCBI Taxonomy" id="2774145"/>
    <lineage>
        <taxon>Bacteria</taxon>
        <taxon>Pseudomonadati</taxon>
        <taxon>Pseudomonadota</taxon>
        <taxon>Gammaproteobacteria</taxon>
        <taxon>Lysobacterales</taxon>
        <taxon>Lysobacteraceae</taxon>
        <taxon>Pseudomarimonas</taxon>
    </lineage>
</organism>
<accession>A0AAW3ZR98</accession>
<dbReference type="NCBIfam" id="TIGR04430">
    <property type="entry name" value="OM_asym_MlaD"/>
    <property type="match status" value="1"/>
</dbReference>
<reference evidence="2 3" key="1">
    <citation type="submission" date="2020-09" db="EMBL/GenBank/DDBJ databases">
        <title>Pseudoxanthomonas sp. CAU 1598 isolated from sand of Yaerae Beach.</title>
        <authorList>
            <person name="Kim W."/>
        </authorList>
    </citation>
    <scope>NUCLEOTIDE SEQUENCE [LARGE SCALE GENOMIC DNA]</scope>
    <source>
        <strain evidence="2 3">CAU 1598</strain>
    </source>
</reference>
<dbReference type="EMBL" id="JACYTR010000030">
    <property type="protein sequence ID" value="MBD8526776.1"/>
    <property type="molecule type" value="Genomic_DNA"/>
</dbReference>
<evidence type="ECO:0000313" key="3">
    <source>
        <dbReference type="Proteomes" id="UP000613768"/>
    </source>
</evidence>
<dbReference type="GO" id="GO:0005548">
    <property type="term" value="F:phospholipid transporter activity"/>
    <property type="evidence" value="ECO:0007669"/>
    <property type="project" value="TreeGrafter"/>
</dbReference>
<dbReference type="Pfam" id="PF02470">
    <property type="entry name" value="MlaD"/>
    <property type="match status" value="1"/>
</dbReference>
<dbReference type="GO" id="GO:0005543">
    <property type="term" value="F:phospholipid binding"/>
    <property type="evidence" value="ECO:0007669"/>
    <property type="project" value="TreeGrafter"/>
</dbReference>
<name>A0AAW3ZR98_9GAMM</name>
<evidence type="ECO:0000313" key="2">
    <source>
        <dbReference type="EMBL" id="MBD8526776.1"/>
    </source>
</evidence>
<sequence>MNSKVEWSVGAFILMGFACALVLAFSSTNSQDRIGGGGYLLTARFSNLGELKTRAPVKIAGVKVGEVAKVELDAQKFEAVVTLRMTERSGELPADSSAAIYTSGLLGERYIGITPGGELDVLGNGDEILFTQSAVVLEQLIGKYMFGNAEGDKEP</sequence>
<proteinExistence type="predicted"/>
<dbReference type="InterPro" id="IPR003399">
    <property type="entry name" value="Mce/MlaD"/>
</dbReference>
<dbReference type="PROSITE" id="PS51257">
    <property type="entry name" value="PROKAR_LIPOPROTEIN"/>
    <property type="match status" value="1"/>
</dbReference>
<dbReference type="AlphaFoldDB" id="A0AAW3ZR98"/>
<dbReference type="PANTHER" id="PTHR33371">
    <property type="entry name" value="INTERMEMBRANE PHOSPHOLIPID TRANSPORT SYSTEM BINDING PROTEIN MLAD-RELATED"/>
    <property type="match status" value="1"/>
</dbReference>
<feature type="domain" description="Mce/MlaD" evidence="1">
    <location>
        <begin position="38"/>
        <end position="116"/>
    </location>
</feature>
<dbReference type="RefSeq" id="WP_192030197.1">
    <property type="nucleotide sequence ID" value="NZ_JACYTR010000030.1"/>
</dbReference>
<keyword evidence="3" id="KW-1185">Reference proteome</keyword>
<dbReference type="Proteomes" id="UP000613768">
    <property type="component" value="Unassembled WGS sequence"/>
</dbReference>